<sequence length="245" mass="27708">MRKNRIDRTERIVVGRLNKTTTGKKIKIIAELLFLFAACAAGILSRAGNLSYPAGNAAVQEEKKIALTFDDGPSASYTVRLLDGLKERNVKASFFLIGKQAEKYPEIVKRIQKDGHLIGNHTYHHIELTKVSKEKEMEEIGKTNEVLEGITGEKVSFIRPPFGEWRKEILEDVELIPVLWDIDPLDWCTPDSGEIVRRVVTKAKENGIILLHDCYETSVEAALQIIDLLKEKGYEFVTVDELIME</sequence>
<reference evidence="5 6" key="1">
    <citation type="journal article" date="2020" name="New Microbes New Infect">
        <title>Sellimonas caecigallum sp. nov., description and genome sequence of a new member of the Sellimonas genus isolated from the cecum of feral chicken.</title>
        <authorList>
            <person name="Wongkuna S."/>
            <person name="Ghimire S."/>
            <person name="Antony L."/>
            <person name="Chankhamhaengdecha S."/>
            <person name="Janvilisri T."/>
            <person name="Scaria J."/>
        </authorList>
    </citation>
    <scope>NUCLEOTIDE SEQUENCE [LARGE SCALE GENOMIC DNA]</scope>
    <source>
        <strain evidence="5 6">SW451</strain>
    </source>
</reference>
<dbReference type="Gene3D" id="3.20.20.370">
    <property type="entry name" value="Glycoside hydrolase/deacetylase"/>
    <property type="match status" value="1"/>
</dbReference>
<feature type="transmembrane region" description="Helical" evidence="3">
    <location>
        <begin position="26"/>
        <end position="44"/>
    </location>
</feature>
<evidence type="ECO:0000256" key="1">
    <source>
        <dbReference type="ARBA" id="ARBA00022723"/>
    </source>
</evidence>
<dbReference type="PANTHER" id="PTHR10587:SF133">
    <property type="entry name" value="CHITIN DEACETYLASE 1-RELATED"/>
    <property type="match status" value="1"/>
</dbReference>
<organism evidence="5 6">
    <name type="scientific">Sellimonas caecigallum</name>
    <dbReference type="NCBI Taxonomy" id="2592333"/>
    <lineage>
        <taxon>Bacteria</taxon>
        <taxon>Bacillati</taxon>
        <taxon>Bacillota</taxon>
        <taxon>Clostridia</taxon>
        <taxon>Lachnospirales</taxon>
        <taxon>Lachnospiraceae</taxon>
        <taxon>Sellimonas</taxon>
    </lineage>
</organism>
<evidence type="ECO:0000313" key="6">
    <source>
        <dbReference type="Proteomes" id="UP000779049"/>
    </source>
</evidence>
<evidence type="ECO:0000256" key="2">
    <source>
        <dbReference type="ARBA" id="ARBA00022801"/>
    </source>
</evidence>
<keyword evidence="3" id="KW-1133">Transmembrane helix</keyword>
<dbReference type="SUPFAM" id="SSF88713">
    <property type="entry name" value="Glycoside hydrolase/deacetylase"/>
    <property type="match status" value="1"/>
</dbReference>
<keyword evidence="6" id="KW-1185">Reference proteome</keyword>
<dbReference type="InterPro" id="IPR011330">
    <property type="entry name" value="Glyco_hydro/deAcase_b/a-brl"/>
</dbReference>
<dbReference type="Proteomes" id="UP000779049">
    <property type="component" value="Unassembled WGS sequence"/>
</dbReference>
<evidence type="ECO:0000259" key="4">
    <source>
        <dbReference type="PROSITE" id="PS51677"/>
    </source>
</evidence>
<comment type="caution">
    <text evidence="5">The sequence shown here is derived from an EMBL/GenBank/DDBJ whole genome shotgun (WGS) entry which is preliminary data.</text>
</comment>
<name>A0ABS7L484_9FIRM</name>
<gene>
    <name evidence="5" type="ORF">FLB61_01395</name>
</gene>
<keyword evidence="3" id="KW-0472">Membrane</keyword>
<protein>
    <submittedName>
        <fullName evidence="5">Polysaccharide deacetylase family protein</fullName>
    </submittedName>
</protein>
<accession>A0ABS7L484</accession>
<proteinExistence type="predicted"/>
<keyword evidence="1" id="KW-0479">Metal-binding</keyword>
<keyword evidence="2" id="KW-0378">Hydrolase</keyword>
<keyword evidence="3" id="KW-0812">Transmembrane</keyword>
<dbReference type="InterPro" id="IPR002509">
    <property type="entry name" value="NODB_dom"/>
</dbReference>
<dbReference type="CDD" id="cd10954">
    <property type="entry name" value="CE4_CtAXE_like"/>
    <property type="match status" value="1"/>
</dbReference>
<evidence type="ECO:0000313" key="5">
    <source>
        <dbReference type="EMBL" id="MBY0757767.1"/>
    </source>
</evidence>
<dbReference type="InterPro" id="IPR050248">
    <property type="entry name" value="Polysacc_deacetylase_ArnD"/>
</dbReference>
<dbReference type="PROSITE" id="PS51677">
    <property type="entry name" value="NODB"/>
    <property type="match status" value="1"/>
</dbReference>
<dbReference type="Pfam" id="PF01522">
    <property type="entry name" value="Polysacc_deac_1"/>
    <property type="match status" value="1"/>
</dbReference>
<feature type="domain" description="NodB homology" evidence="4">
    <location>
        <begin position="63"/>
        <end position="237"/>
    </location>
</feature>
<dbReference type="PANTHER" id="PTHR10587">
    <property type="entry name" value="GLYCOSYL TRANSFERASE-RELATED"/>
    <property type="match status" value="1"/>
</dbReference>
<evidence type="ECO:0000256" key="3">
    <source>
        <dbReference type="SAM" id="Phobius"/>
    </source>
</evidence>
<dbReference type="EMBL" id="VIRV01000001">
    <property type="protein sequence ID" value="MBY0757767.1"/>
    <property type="molecule type" value="Genomic_DNA"/>
</dbReference>